<dbReference type="Pfam" id="PF00136">
    <property type="entry name" value="DNA_pol_B"/>
    <property type="match status" value="1"/>
</dbReference>
<feature type="compositionally biased region" description="Polar residues" evidence="15">
    <location>
        <begin position="2367"/>
        <end position="2382"/>
    </location>
</feature>
<dbReference type="FunFam" id="3.30.420.10:FF:000024">
    <property type="entry name" value="DNA polymerase zeta catalytic subunit"/>
    <property type="match status" value="1"/>
</dbReference>
<feature type="compositionally biased region" description="Basic and acidic residues" evidence="15">
    <location>
        <begin position="1812"/>
        <end position="1830"/>
    </location>
</feature>
<dbReference type="Pfam" id="PF24065">
    <property type="entry name" value="REV3_N"/>
    <property type="match status" value="1"/>
</dbReference>
<feature type="compositionally biased region" description="Polar residues" evidence="15">
    <location>
        <begin position="1152"/>
        <end position="1169"/>
    </location>
</feature>
<feature type="compositionally biased region" description="Low complexity" evidence="15">
    <location>
        <begin position="1910"/>
        <end position="1922"/>
    </location>
</feature>
<feature type="compositionally biased region" description="Polar residues" evidence="15">
    <location>
        <begin position="2691"/>
        <end position="2700"/>
    </location>
</feature>
<feature type="region of interest" description="Disordered" evidence="15">
    <location>
        <begin position="1018"/>
        <end position="1113"/>
    </location>
</feature>
<feature type="compositionally biased region" description="Polar residues" evidence="15">
    <location>
        <begin position="199"/>
        <end position="210"/>
    </location>
</feature>
<feature type="compositionally biased region" description="Polar residues" evidence="15">
    <location>
        <begin position="2653"/>
        <end position="2670"/>
    </location>
</feature>
<feature type="domain" description="DNA polymerase zeta catalytic subunit N-terminal" evidence="20">
    <location>
        <begin position="1"/>
        <end position="55"/>
    </location>
</feature>
<feature type="compositionally biased region" description="Basic and acidic residues" evidence="15">
    <location>
        <begin position="1957"/>
        <end position="1966"/>
    </location>
</feature>
<dbReference type="PANTHER" id="PTHR45812">
    <property type="entry name" value="DNA POLYMERASE ZETA CATALYTIC SUBUNIT"/>
    <property type="match status" value="1"/>
</dbReference>
<evidence type="ECO:0000256" key="8">
    <source>
        <dbReference type="ARBA" id="ARBA00022763"/>
    </source>
</evidence>
<dbReference type="InterPro" id="IPR025687">
    <property type="entry name" value="Znf-C4pol"/>
</dbReference>
<evidence type="ECO:0000256" key="10">
    <source>
        <dbReference type="ARBA" id="ARBA00022932"/>
    </source>
</evidence>
<comment type="catalytic activity">
    <reaction evidence="14">
        <text>DNA(n) + a 2'-deoxyribonucleoside 5'-triphosphate = DNA(n+1) + diphosphate</text>
        <dbReference type="Rhea" id="RHEA:22508"/>
        <dbReference type="Rhea" id="RHEA-COMP:17339"/>
        <dbReference type="Rhea" id="RHEA-COMP:17340"/>
        <dbReference type="ChEBI" id="CHEBI:33019"/>
        <dbReference type="ChEBI" id="CHEBI:61560"/>
        <dbReference type="ChEBI" id="CHEBI:173112"/>
        <dbReference type="EC" id="2.7.7.7"/>
    </reaction>
</comment>
<feature type="compositionally biased region" description="Polar residues" evidence="15">
    <location>
        <begin position="2112"/>
        <end position="2126"/>
    </location>
</feature>
<feature type="compositionally biased region" description="Polar residues" evidence="15">
    <location>
        <begin position="2216"/>
        <end position="2233"/>
    </location>
</feature>
<evidence type="ECO:0000256" key="12">
    <source>
        <dbReference type="ARBA" id="ARBA00023014"/>
    </source>
</evidence>
<feature type="compositionally biased region" description="Polar residues" evidence="15">
    <location>
        <begin position="1799"/>
        <end position="1811"/>
    </location>
</feature>
<feature type="region of interest" description="Disordered" evidence="15">
    <location>
        <begin position="1152"/>
        <end position="1239"/>
    </location>
</feature>
<feature type="domain" description="C4-type zinc-finger of DNA polymerase delta" evidence="18">
    <location>
        <begin position="3555"/>
        <end position="3623"/>
    </location>
</feature>
<dbReference type="GO" id="GO:0016035">
    <property type="term" value="C:zeta DNA polymerase complex"/>
    <property type="evidence" value="ECO:0007669"/>
    <property type="project" value="InterPro"/>
</dbReference>
<dbReference type="Gene3D" id="3.30.420.10">
    <property type="entry name" value="Ribonuclease H-like superfamily/Ribonuclease H"/>
    <property type="match status" value="1"/>
</dbReference>
<dbReference type="Gene3D" id="1.10.132.60">
    <property type="entry name" value="DNA polymerase family B, C-terminal domain"/>
    <property type="match status" value="1"/>
</dbReference>
<proteinExistence type="inferred from homology"/>
<feature type="compositionally biased region" description="Polar residues" evidence="15">
    <location>
        <begin position="1844"/>
        <end position="1855"/>
    </location>
</feature>
<dbReference type="GO" id="GO:0003887">
    <property type="term" value="F:DNA-directed DNA polymerase activity"/>
    <property type="evidence" value="ECO:0007669"/>
    <property type="project" value="UniProtKB-KW"/>
</dbReference>
<feature type="region of interest" description="Disordered" evidence="15">
    <location>
        <begin position="531"/>
        <end position="550"/>
    </location>
</feature>
<evidence type="ECO:0000256" key="14">
    <source>
        <dbReference type="ARBA" id="ARBA00049244"/>
    </source>
</evidence>
<feature type="compositionally biased region" description="Polar residues" evidence="15">
    <location>
        <begin position="2726"/>
        <end position="2743"/>
    </location>
</feature>
<feature type="compositionally biased region" description="Basic and acidic residues" evidence="15">
    <location>
        <begin position="2461"/>
        <end position="2476"/>
    </location>
</feature>
<feature type="compositionally biased region" description="Low complexity" evidence="15">
    <location>
        <begin position="1871"/>
        <end position="1883"/>
    </location>
</feature>
<evidence type="ECO:0000256" key="2">
    <source>
        <dbReference type="ARBA" id="ARBA00005755"/>
    </source>
</evidence>
<name>A0A8B7Z7M7_ACAPL</name>
<comment type="cofactor">
    <cofactor evidence="1">
        <name>[4Fe-4S] cluster</name>
        <dbReference type="ChEBI" id="CHEBI:49883"/>
    </cofactor>
</comment>
<evidence type="ECO:0000259" key="20">
    <source>
        <dbReference type="Pfam" id="PF24065"/>
    </source>
</evidence>
<sequence length="3644" mass="401506">MFSVRIVTVNHYLARPVRDLDVAYSDFRGSEVKQVPVLRIFGATPAGQKTCLHIHGVFPYIYVGCGLQEFTADKDLRLFATSLDLALQVATGKASENTQHVFKVISVQAVPMYGYHSRSRRFLKVYFYNPLMVKRAVELLQSGAVMNKVFQPHEAHIPFILQFFIDYNLYGMNLIHLAAVKFRQEKPENDGGERDRSQSETSSPDTQPVDLSSLLSGSMLSSQRWNRENIPSGLLLDAEIQRQSVCELEVDAVAMDILNRHELQGNTEMNPGLLAIYNEERERREVKGQLDDLHPPSSPDRGVIEDTESELKGKARLADIIQERLGELRALAGGSEEDDSDDSVLQDTLAGASLPASQLILHDSQYAGEDDSVSTPEEESQPVVNEELVHSVVEASQHSSQYSQQPGGEDRDLAQLLVDLAQDGASPEDGSILSSQNTQEERRRAEQEDEEQEEDEDAQESLEMSQAWDDGCEEEGAAGPCTIHDISASEEDTQGSQDTAIPQFDGGSDEKQAPTRKKNLGLKRHLPKVAYSLHPNPLGSSSTAQSPFPPEIKTYANKKLLLTSPEKAQGHADLTPAETVQIQKAVFQQVRNLDDDKLKQGHQKRTRMPPTIVNRLGAPAIDAGPTVALKASLQTRQDSISLGGASLQAQWLAELARDKMLKIPQAVQKKSLKGHVAESTTQLKSTANGCSGESVTEDKAPFVTDPTSDTNTAPPPRAKSSVPELLKVPSSSDAVHFEGCKELKGYSNLDDVKKDSTWNPVVMLIKCPIQTDFKGRIAFSGTSLPQQQLEQIRKDNLKAVSHRRSSFSRRIVPPRKFMDEQFFMDQIQKVSKQKNVHLLNSSPQKCDSGLPQKMKRGRPRKHHDVVLETEGKVMVKEKPKQDGFEIANEPPCLISPAQLAVVENKLQMPILEKMACVSDTCPAQLNEKKTVTTKTKAMLQEKYYKRLISSDKKKKLSRKAPHSKLYSKRDVKRYRMLSRTFNKLSLAAEEHDEAVTSVKSSEPLLSSALHPLGSETCTLASSTSATPPSGNTGKVGPVAMQPGPVLEVGSSRGQSSSSSTAHSEPAASTQQIKKSSPGTRKRQGSDSSDDWSERRTHYKRKSSQLGPNEFDPMMYGRTYGLRKKERVSYDDGFPDVGFDIMCWSDEEDSVEVYQQNSEGQHQKKQVNWHTKSESPRVENTPKYSDSYHLPRDQAAGEQPWSPPRKRGRPLGSKNKSKLTKSHFPQAEDGKSCPSPRSKQQLSFTIDSMLNKGKRQRTSLADPVQNTCTSSTGEKHTTSHREPVAIPSIPSVTSSEHTTHIELKQNVFSSSAKHSTSLLDRMPTMSRCSGKHNTSRVPTISAKPSMIIATSHSSLIGTPDSRPTTHQSKTVSPLSTSVSTSEQHRARSRPKPIPTAVNGHRSEVHDATSEPALYRDAMWNLGYFSPQRKEKEGSPPRCWSPSVEKDSSARSQQPMEDVPETAPRHRTCQEQEPGKRMKLTDDMKGSKKKKVEDSKKEGKLQTYESQEGNKTNYKQLITSNSRSSNGGRGPEFKQMCNTDNLNEMDWARSKLFDGRSEDEMENDQHKTQGTKKEQTQTVTTDDGQSVVETLCPERVGNRFTIGRSSPPIDGAKDSYSSEAGSQESPLFERASTAKTLDHCPVQTKQEVSADLNSPSSRVASEEADVVTKVSEECKTQVGEGVCPQEKTIASSSAGLSQDFKEATDGMASAVEVKGHARSGTNDFKDVPVSLDSPMNQTLVQNSSDERTSSEGVCLDGSTLTVEDTDASSPGQDAEKAGSLDPSSGNFPEGSQDGSHPDDNITFSDNRAQISQRKQLDCQKKSSTDSDSKTPDLDSNLPSKMPDLGSETSSSIQTEHGSPSLDRKVQGDEGCPSDMDLSPSSSSDDITPAQRMWQSPSRNEEEGDESDDMCNLSHSSSSTGASLSLDMSLIISRVPSISPTRESEGHPLSGYQLISPEDSQEKVGRDQQKAIQKVRSVHEMADERTESGEFSSTLNLSQDTSGRGRAMIGEEAGLNQQRSLLSSSSEHMDDRNPTSALISGSQTCSLGLSSSGESGMKESTAAGVSESGLVISGTDLTRGQLQSDNHSDDSDSFSQLVCPETPSPIAMDDASPVSMPSQLKPTSYSESLSPARLKPVAIEDNTKASILPSPGVKKLGNVTTDDAFEKPRNSTSEAKVESASETDLPHSPRIGIDTDSSEEVEPMEIDTSQEESRALDLSHQSSSHQTGKVLEQSQHPGYLGHPHTDLRAVEKSPVTAKPGRPPSPSGEDCAVKSERHFQLDTPLESGAAENIAVSHAFKPSQESYPLAMSTCISIKDQTLLSASHQDSRSCTKDRPEFLAVTSVPSQQSESVHQQTCSTHLAKDDAKAVRNQTSLGSAGDSQTAPVCQKPPVASSLQCPDSRESQTRHTSPAVAMSRPTTSPETQSKIWTPAQSPPSAEMVRASLLEFGLPQLYHQRAFCRNPDDVHHPSKPGVHDDGHVQSNLPSRLPEAESQLTQTGLGQWRANLMALDPHPLLSPSITAPEPALRAALIGDGEAVITPCRVPPSRTQVQSWLQEKDKNGPLERRGDNKETEGEGCAEKQESRSHPAPHLLASKHPSQVLSEGLSHSTQNNSHSVMASPQTDLQSKDRTAASQLHTPRVTLPHWEMNCPPLPSKSISTPLRVTPFSSPTLWSKSSSQPPGSTPPTEPFARRGNNSQLQHSTPLRIDTGAGEVKLPVTPISGWKRPMQPSSAGGSRQRHPSSSSMRQTLLFTPKEVHSSGIGKPAGEMSQIEGATPSNTCGFKMPQLNMQDAKTMHEVQHLTIMSLELHVRTRRDYLPDPESDPIRALFYSIKHDTPSQGSASCSQQDDALIHSVIIVDDSNHGNAGPSTSSHPQDSLAHAGISNIRVTSVASETDLLDEILAIVRTHDPDILVGYEIQQHSWGFLLERAAFLDMDLCTKISRLPEFKKESSFSAERDAYGADHQSEINIAGRITLNLWRLMRHEVALTNYSFENVAFHVLHQRVPLFTYRKLSDWFDHRNPQLFRWRVIEYYSVRVRGSLKLLQQLDLIGRTSELARVFGFQFYSVLSRGSQFRVESMMLRTAKPQNYVALSPSVQQRSRMKAPECIPLVMEPESRFYQDPVIVLDFQSLYPTVMIAYNYCYSTCLGRLEHIANGGEYVLGCGSLSVTTSQLKKLLQSDSLNISPNGVVFVKPSVRRGVLPTMLEQILKLRVIVKKALKDFKDDKSLHRMLDNRQLALKLIANVTYGYTSANFSGRMPCIEVGDSVVRKSRETLERAIHMVETTKKWGARVVYGDTDSMFVLVEGASKERAFEVGREIRDAVTAANPKPVKLKLEKVYHPCVLQSKKRYVGYSYESPDQVEPDFDAKGIETVRRDSCPAVGKILEKALKILFTTRDVSQIKQYVQRQFQKILDGQASLQDLIFAKEYRGRHTYRPGACVPALEISRRLLSVDRRAEPRVGQRVPYVIVHGSPGLPLIQLVRTPNQVLQDPGLRLNTTYYLTRQLVPTLNRVFCLLGVDTMQWYQELPRWHRVSVHHQPGTPGKKGTISQYFASLNCVVCEKVTKETLCSDCKAKGQVTATALMSQVQQWQLVQQGMAKICASCCNFRDQDSASCVSLDCPIMFKTNKLARQLGQATNYQQLLDSL</sequence>
<dbReference type="InterPro" id="IPR023211">
    <property type="entry name" value="DNA_pol_palm_dom_sf"/>
</dbReference>
<feature type="compositionally biased region" description="Basic and acidic residues" evidence="15">
    <location>
        <begin position="1544"/>
        <end position="1573"/>
    </location>
</feature>
<dbReference type="SUPFAM" id="SSF53098">
    <property type="entry name" value="Ribonuclease H-like"/>
    <property type="match status" value="1"/>
</dbReference>
<feature type="region of interest" description="Disordered" evidence="15">
    <location>
        <begin position="1353"/>
        <end position="1408"/>
    </location>
</feature>
<evidence type="ECO:0000256" key="3">
    <source>
        <dbReference type="ARBA" id="ARBA00012417"/>
    </source>
</evidence>
<dbReference type="PRINTS" id="PR00106">
    <property type="entry name" value="DNAPOLB"/>
</dbReference>
<keyword evidence="10" id="KW-0239">DNA-directed DNA polymerase</keyword>
<feature type="compositionally biased region" description="Low complexity" evidence="15">
    <location>
        <begin position="1020"/>
        <end position="1029"/>
    </location>
</feature>
<feature type="compositionally biased region" description="Acidic residues" evidence="15">
    <location>
        <begin position="447"/>
        <end position="460"/>
    </location>
</feature>
<dbReference type="KEGG" id="aplc:110984687"/>
<keyword evidence="11" id="KW-0408">Iron</keyword>
<evidence type="ECO:0000259" key="17">
    <source>
        <dbReference type="Pfam" id="PF03104"/>
    </source>
</evidence>
<feature type="compositionally biased region" description="Polar residues" evidence="15">
    <location>
        <begin position="1986"/>
        <end position="1999"/>
    </location>
</feature>
<keyword evidence="9" id="KW-0862">Zinc</keyword>
<dbReference type="FunFam" id="3.30.342.10:FF:000002">
    <property type="entry name" value="DNA polymerase zeta catalytic subunit isoform X1"/>
    <property type="match status" value="1"/>
</dbReference>
<keyword evidence="21" id="KW-1185">Reference proteome</keyword>
<dbReference type="InterPro" id="IPR006172">
    <property type="entry name" value="DNA-dir_DNA_pol_B"/>
</dbReference>
<dbReference type="GO" id="GO:0046872">
    <property type="term" value="F:metal ion binding"/>
    <property type="evidence" value="ECO:0007669"/>
    <property type="project" value="UniProtKB-KW"/>
</dbReference>
<dbReference type="FunFam" id="1.10.287.690:FF:000002">
    <property type="entry name" value="DNA polymerase zeta"/>
    <property type="match status" value="1"/>
</dbReference>
<feature type="compositionally biased region" description="Basic and acidic residues" evidence="15">
    <location>
        <begin position="1466"/>
        <end position="1498"/>
    </location>
</feature>
<dbReference type="OrthoDB" id="2414538at2759"/>
<evidence type="ECO:0000256" key="5">
    <source>
        <dbReference type="ARBA" id="ARBA00022679"/>
    </source>
</evidence>
<keyword evidence="7" id="KW-0479">Metal-binding</keyword>
<feature type="compositionally biased region" description="Polar residues" evidence="15">
    <location>
        <begin position="2594"/>
        <end position="2622"/>
    </location>
</feature>
<feature type="region of interest" description="Disordered" evidence="15">
    <location>
        <begin position="1425"/>
        <end position="1663"/>
    </location>
</feature>
<evidence type="ECO:0000256" key="9">
    <source>
        <dbReference type="ARBA" id="ARBA00022833"/>
    </source>
</evidence>
<accession>A0A8B7Z7M7</accession>
<feature type="region of interest" description="Disordered" evidence="15">
    <location>
        <begin position="423"/>
        <end position="524"/>
    </location>
</feature>
<dbReference type="InterPro" id="IPR006133">
    <property type="entry name" value="DNA-dir_DNA_pol_B_exonuc"/>
</dbReference>
<evidence type="ECO:0000313" key="21">
    <source>
        <dbReference type="Proteomes" id="UP000694845"/>
    </source>
</evidence>
<feature type="domain" description="DNA polymerase delta/zeta catalytic subunit N-terminal" evidence="19">
    <location>
        <begin position="56"/>
        <end position="134"/>
    </location>
</feature>
<gene>
    <name evidence="22" type="primary">LOC110984687</name>
</gene>
<feature type="compositionally biased region" description="Polar residues" evidence="15">
    <location>
        <begin position="2414"/>
        <end position="2432"/>
    </location>
</feature>
<dbReference type="SMART" id="SM00486">
    <property type="entry name" value="POLBc"/>
    <property type="match status" value="1"/>
</dbReference>
<dbReference type="Gene3D" id="3.30.342.10">
    <property type="entry name" value="DNA Polymerase, chain B, domain 1"/>
    <property type="match status" value="1"/>
</dbReference>
<feature type="compositionally biased region" description="Polar residues" evidence="15">
    <location>
        <begin position="1756"/>
        <end position="1769"/>
    </location>
</feature>
<keyword evidence="8" id="KW-0227">DNA damage</keyword>
<dbReference type="GO" id="GO:0005634">
    <property type="term" value="C:nucleus"/>
    <property type="evidence" value="ECO:0007669"/>
    <property type="project" value="TreeGrafter"/>
</dbReference>
<evidence type="ECO:0000256" key="7">
    <source>
        <dbReference type="ARBA" id="ARBA00022723"/>
    </source>
</evidence>
<evidence type="ECO:0000259" key="18">
    <source>
        <dbReference type="Pfam" id="PF14260"/>
    </source>
</evidence>
<feature type="compositionally biased region" description="Polar residues" evidence="15">
    <location>
        <begin position="2031"/>
        <end position="2042"/>
    </location>
</feature>
<protein>
    <recommendedName>
        <fullName evidence="4">DNA polymerase zeta catalytic subunit</fullName>
        <ecNumber evidence="3">2.7.7.7</ecNumber>
    </recommendedName>
</protein>
<feature type="compositionally biased region" description="Low complexity" evidence="15">
    <location>
        <begin position="2043"/>
        <end position="2052"/>
    </location>
</feature>
<dbReference type="GO" id="GO:0000166">
    <property type="term" value="F:nucleotide binding"/>
    <property type="evidence" value="ECO:0007669"/>
    <property type="project" value="InterPro"/>
</dbReference>
<dbReference type="CDD" id="cd05778">
    <property type="entry name" value="DNA_polB_zeta_exo"/>
    <property type="match status" value="1"/>
</dbReference>
<dbReference type="GO" id="GO:0042276">
    <property type="term" value="P:error-prone translesion synthesis"/>
    <property type="evidence" value="ECO:0007669"/>
    <property type="project" value="TreeGrafter"/>
</dbReference>
<keyword evidence="5" id="KW-0808">Transferase</keyword>
<feature type="compositionally biased region" description="Polar residues" evidence="15">
    <location>
        <begin position="1501"/>
        <end position="1517"/>
    </location>
</feature>
<dbReference type="Gene3D" id="3.90.1600.10">
    <property type="entry name" value="Palm domain of DNA polymerase"/>
    <property type="match status" value="1"/>
</dbReference>
<feature type="compositionally biased region" description="Basic residues" evidence="15">
    <location>
        <begin position="1203"/>
        <end position="1220"/>
    </location>
</feature>
<evidence type="ECO:0000256" key="1">
    <source>
        <dbReference type="ARBA" id="ARBA00001966"/>
    </source>
</evidence>
<dbReference type="GO" id="GO:0000724">
    <property type="term" value="P:double-strand break repair via homologous recombination"/>
    <property type="evidence" value="ECO:0007669"/>
    <property type="project" value="TreeGrafter"/>
</dbReference>
<dbReference type="SUPFAM" id="SSF56672">
    <property type="entry name" value="DNA/RNA polymerases"/>
    <property type="match status" value="1"/>
</dbReference>
<dbReference type="Gene3D" id="1.10.287.690">
    <property type="entry name" value="Helix hairpin bin"/>
    <property type="match status" value="1"/>
</dbReference>
<feature type="region of interest" description="Disordered" evidence="15">
    <location>
        <begin position="286"/>
        <end position="305"/>
    </location>
</feature>
<dbReference type="InterPro" id="IPR036397">
    <property type="entry name" value="RNaseH_sf"/>
</dbReference>
<organism evidence="21 22">
    <name type="scientific">Acanthaster planci</name>
    <name type="common">Crown-of-thorns starfish</name>
    <dbReference type="NCBI Taxonomy" id="133434"/>
    <lineage>
        <taxon>Eukaryota</taxon>
        <taxon>Metazoa</taxon>
        <taxon>Echinodermata</taxon>
        <taxon>Eleutherozoa</taxon>
        <taxon>Asterozoa</taxon>
        <taxon>Asteroidea</taxon>
        <taxon>Valvatacea</taxon>
        <taxon>Valvatida</taxon>
        <taxon>Acanthasteridae</taxon>
        <taxon>Acanthaster</taxon>
    </lineage>
</organism>
<feature type="region of interest" description="Disordered" evidence="15">
    <location>
        <begin position="679"/>
        <end position="724"/>
    </location>
</feature>
<keyword evidence="6" id="KW-0548">Nucleotidyltransferase</keyword>
<feature type="region of interest" description="Disordered" evidence="15">
    <location>
        <begin position="1252"/>
        <end position="1280"/>
    </location>
</feature>
<dbReference type="PANTHER" id="PTHR45812:SF1">
    <property type="entry name" value="DNA POLYMERASE ZETA CATALYTIC SUBUNIT"/>
    <property type="match status" value="1"/>
</dbReference>
<feature type="compositionally biased region" description="Basic and acidic residues" evidence="15">
    <location>
        <begin position="186"/>
        <end position="198"/>
    </location>
</feature>
<evidence type="ECO:0000259" key="19">
    <source>
        <dbReference type="Pfam" id="PF24055"/>
    </source>
</evidence>
<feature type="region of interest" description="Disordered" evidence="15">
    <location>
        <begin position="2339"/>
        <end position="2432"/>
    </location>
</feature>
<feature type="compositionally biased region" description="Basic and acidic residues" evidence="15">
    <location>
        <begin position="2553"/>
        <end position="2583"/>
    </location>
</feature>
<feature type="compositionally biased region" description="Acidic residues" evidence="15">
    <location>
        <begin position="2193"/>
        <end position="2207"/>
    </location>
</feature>
<evidence type="ECO:0000313" key="22">
    <source>
        <dbReference type="RefSeq" id="XP_022100800.1"/>
    </source>
</evidence>
<dbReference type="InterPro" id="IPR017964">
    <property type="entry name" value="DNA-dir_DNA_pol_B_CS"/>
</dbReference>
<feature type="compositionally biased region" description="Polar residues" evidence="15">
    <location>
        <begin position="679"/>
        <end position="694"/>
    </location>
</feature>
<dbReference type="FunFam" id="1.10.132.60:FF:000005">
    <property type="entry name" value="Putative DNA polymerase zeta catalytic subunit"/>
    <property type="match status" value="1"/>
</dbReference>
<feature type="region of interest" description="Disordered" evidence="15">
    <location>
        <begin position="1934"/>
        <end position="2270"/>
    </location>
</feature>
<feature type="region of interest" description="Disordered" evidence="15">
    <location>
        <begin position="186"/>
        <end position="213"/>
    </location>
</feature>
<dbReference type="GeneID" id="110984687"/>
<reference evidence="22" key="1">
    <citation type="submission" date="2025-08" db="UniProtKB">
        <authorList>
            <consortium name="RefSeq"/>
        </authorList>
    </citation>
    <scope>IDENTIFICATION</scope>
</reference>
<feature type="compositionally biased region" description="Low complexity" evidence="15">
    <location>
        <begin position="1050"/>
        <end position="1068"/>
    </location>
</feature>
<dbReference type="InterPro" id="IPR043502">
    <property type="entry name" value="DNA/RNA_pol_sf"/>
</dbReference>
<dbReference type="InterPro" id="IPR012337">
    <property type="entry name" value="RNaseH-like_sf"/>
</dbReference>
<evidence type="ECO:0000256" key="6">
    <source>
        <dbReference type="ARBA" id="ARBA00022695"/>
    </source>
</evidence>
<dbReference type="Proteomes" id="UP000694845">
    <property type="component" value="Unplaced"/>
</dbReference>
<dbReference type="InterPro" id="IPR056435">
    <property type="entry name" value="DPOD/Z_N"/>
</dbReference>
<dbReference type="PROSITE" id="PS00116">
    <property type="entry name" value="DNA_POLYMERASE_B"/>
    <property type="match status" value="1"/>
</dbReference>
<feature type="region of interest" description="Disordered" evidence="15">
    <location>
        <begin position="2461"/>
        <end position="2492"/>
    </location>
</feature>
<dbReference type="CDD" id="cd05534">
    <property type="entry name" value="POLBc_zeta"/>
    <property type="match status" value="1"/>
</dbReference>
<feature type="compositionally biased region" description="Basic and acidic residues" evidence="15">
    <location>
        <begin position="1974"/>
        <end position="1985"/>
    </location>
</feature>
<dbReference type="InterPro" id="IPR042087">
    <property type="entry name" value="DNA_pol_B_thumb"/>
</dbReference>
<feature type="compositionally biased region" description="Polar residues" evidence="15">
    <location>
        <begin position="1613"/>
        <end position="1623"/>
    </location>
</feature>
<dbReference type="InterPro" id="IPR056447">
    <property type="entry name" value="REV3_N"/>
</dbReference>
<feature type="compositionally biased region" description="Basic residues" evidence="15">
    <location>
        <begin position="514"/>
        <end position="524"/>
    </location>
</feature>
<keyword evidence="13" id="KW-0234">DNA repair</keyword>
<dbReference type="Pfam" id="PF14260">
    <property type="entry name" value="zf-C4pol"/>
    <property type="match status" value="1"/>
</dbReference>
<dbReference type="Pfam" id="PF24055">
    <property type="entry name" value="POL3_N"/>
    <property type="match status" value="1"/>
</dbReference>
<dbReference type="InterPro" id="IPR030559">
    <property type="entry name" value="PolZ_Rev3"/>
</dbReference>
<dbReference type="GO" id="GO:0003677">
    <property type="term" value="F:DNA binding"/>
    <property type="evidence" value="ECO:0007669"/>
    <property type="project" value="InterPro"/>
</dbReference>
<feature type="compositionally biased region" description="Low complexity" evidence="15">
    <location>
        <begin position="1367"/>
        <end position="1380"/>
    </location>
</feature>
<feature type="compositionally biased region" description="Basic and acidic residues" evidence="15">
    <location>
        <begin position="2161"/>
        <end position="2184"/>
    </location>
</feature>
<evidence type="ECO:0000256" key="11">
    <source>
        <dbReference type="ARBA" id="ARBA00023004"/>
    </source>
</evidence>
<evidence type="ECO:0000259" key="16">
    <source>
        <dbReference type="Pfam" id="PF00136"/>
    </source>
</evidence>
<feature type="domain" description="DNA-directed DNA polymerase family B multifunctional" evidence="16">
    <location>
        <begin position="3062"/>
        <end position="3511"/>
    </location>
</feature>
<feature type="domain" description="DNA-directed DNA polymerase family B exonuclease" evidence="17">
    <location>
        <begin position="2792"/>
        <end position="2994"/>
    </location>
</feature>
<feature type="compositionally biased region" description="Polar residues" evidence="15">
    <location>
        <begin position="1731"/>
        <end position="1741"/>
    </location>
</feature>
<feature type="compositionally biased region" description="Polar residues" evidence="15">
    <location>
        <begin position="1641"/>
        <end position="1657"/>
    </location>
</feature>
<dbReference type="EC" id="2.7.7.7" evidence="3"/>
<feature type="region of interest" description="Disordered" evidence="15">
    <location>
        <begin position="2536"/>
        <end position="2743"/>
    </location>
</feature>
<evidence type="ECO:0000256" key="15">
    <source>
        <dbReference type="SAM" id="MobiDB-lite"/>
    </source>
</evidence>
<dbReference type="GO" id="GO:0051536">
    <property type="term" value="F:iron-sulfur cluster binding"/>
    <property type="evidence" value="ECO:0007669"/>
    <property type="project" value="UniProtKB-KW"/>
</dbReference>
<keyword evidence="12" id="KW-0411">Iron-sulfur</keyword>
<evidence type="ECO:0000256" key="4">
    <source>
        <dbReference type="ARBA" id="ARBA00021589"/>
    </source>
</evidence>
<feature type="compositionally biased region" description="Polar residues" evidence="15">
    <location>
        <begin position="1353"/>
        <end position="1366"/>
    </location>
</feature>
<evidence type="ECO:0000256" key="13">
    <source>
        <dbReference type="ARBA" id="ARBA00023204"/>
    </source>
</evidence>
<comment type="similarity">
    <text evidence="2">Belongs to the DNA polymerase type-B family.</text>
</comment>
<feature type="compositionally biased region" description="Polar residues" evidence="15">
    <location>
        <begin position="1069"/>
        <end position="1078"/>
    </location>
</feature>
<dbReference type="InterPro" id="IPR006134">
    <property type="entry name" value="DNA-dir_DNA_pol_B_multi_dom"/>
</dbReference>
<dbReference type="Pfam" id="PF03104">
    <property type="entry name" value="DNA_pol_B_exo1"/>
    <property type="match status" value="1"/>
</dbReference>
<dbReference type="RefSeq" id="XP_022100800.1">
    <property type="nucleotide sequence ID" value="XM_022245108.1"/>
</dbReference>
<feature type="region of interest" description="Disordered" evidence="15">
    <location>
        <begin position="1709"/>
        <end position="1922"/>
    </location>
</feature>
<feature type="compositionally biased region" description="Polar residues" evidence="15">
    <location>
        <begin position="2340"/>
        <end position="2356"/>
    </location>
</feature>